<name>A0ABW2INT8_9PROT</name>
<dbReference type="InterPro" id="IPR055170">
    <property type="entry name" value="GFO_IDH_MocA-like_dom"/>
</dbReference>
<dbReference type="Gene3D" id="3.30.360.10">
    <property type="entry name" value="Dihydrodipicolinate Reductase, domain 2"/>
    <property type="match status" value="1"/>
</dbReference>
<dbReference type="PANTHER" id="PTHR43708">
    <property type="entry name" value="CONSERVED EXPRESSED OXIDOREDUCTASE (EUROFUNG)"/>
    <property type="match status" value="1"/>
</dbReference>
<evidence type="ECO:0000259" key="2">
    <source>
        <dbReference type="Pfam" id="PF22725"/>
    </source>
</evidence>
<dbReference type="Pfam" id="PF01408">
    <property type="entry name" value="GFO_IDH_MocA"/>
    <property type="match status" value="1"/>
</dbReference>
<evidence type="ECO:0000313" key="3">
    <source>
        <dbReference type="EMBL" id="MFC7292629.1"/>
    </source>
</evidence>
<dbReference type="InterPro" id="IPR051317">
    <property type="entry name" value="Gfo/Idh/MocA_oxidoreduct"/>
</dbReference>
<dbReference type="InterPro" id="IPR000683">
    <property type="entry name" value="Gfo/Idh/MocA-like_OxRdtase_N"/>
</dbReference>
<dbReference type="PANTHER" id="PTHR43708:SF3">
    <property type="entry name" value="OXIDOREDUCTASE"/>
    <property type="match status" value="1"/>
</dbReference>
<organism evidence="3 4">
    <name type="scientific">Hirschia litorea</name>
    <dbReference type="NCBI Taxonomy" id="1199156"/>
    <lineage>
        <taxon>Bacteria</taxon>
        <taxon>Pseudomonadati</taxon>
        <taxon>Pseudomonadota</taxon>
        <taxon>Alphaproteobacteria</taxon>
        <taxon>Hyphomonadales</taxon>
        <taxon>Hyphomonadaceae</taxon>
        <taxon>Hirschia</taxon>
    </lineage>
</organism>
<dbReference type="Proteomes" id="UP001596492">
    <property type="component" value="Unassembled WGS sequence"/>
</dbReference>
<proteinExistence type="predicted"/>
<dbReference type="InterPro" id="IPR036291">
    <property type="entry name" value="NAD(P)-bd_dom_sf"/>
</dbReference>
<feature type="domain" description="Gfo/Idh/MocA-like oxidoreductase N-terminal" evidence="1">
    <location>
        <begin position="2"/>
        <end position="129"/>
    </location>
</feature>
<dbReference type="RefSeq" id="WP_382168210.1">
    <property type="nucleotide sequence ID" value="NZ_JBHTBR010000005.1"/>
</dbReference>
<evidence type="ECO:0000259" key="1">
    <source>
        <dbReference type="Pfam" id="PF01408"/>
    </source>
</evidence>
<dbReference type="SUPFAM" id="SSF55347">
    <property type="entry name" value="Glyceraldehyde-3-phosphate dehydrogenase-like, C-terminal domain"/>
    <property type="match status" value="1"/>
</dbReference>
<keyword evidence="4" id="KW-1185">Reference proteome</keyword>
<accession>A0ABW2INT8</accession>
<sequence length="374" mass="40735">MGMIGGGPGAFIGEIHRLAANLDGDVQLVCGVFSRDWERTQTMAAQLGIPASRAYRSHEEMFEAEKRLPVEERMQFASIVTPNYQHFGAASDALKNGFHVVCDKPPTLSLAEVETLQQLAAQSGLLYALTFTYLGYPMVNEARQRVASGAIGKVRKVVVNYPQGWLSQPIEESGNKQASWRTDPEKSGPAGCLGDIGSHAHSLAEYISGQRVTHVCADLNTAVEHRRLDDDVSVLLKFDQGANGVLMASQISAGEENGITISVYGEKGGYRWSHVTPNTLIELDQNGPDKVLRAGSNNAYLHPSTLNMCRTPAGHPEGYLEAFANIYQRFSELVDLAHTQVDEGFGVADGVRSMRFIETVLASAKSDQKWTPLV</sequence>
<gene>
    <name evidence="3" type="ORF">ACFQS8_13440</name>
</gene>
<feature type="domain" description="GFO/IDH/MocA-like oxidoreductase" evidence="2">
    <location>
        <begin position="140"/>
        <end position="270"/>
    </location>
</feature>
<dbReference type="EMBL" id="JBHTBR010000005">
    <property type="protein sequence ID" value="MFC7292629.1"/>
    <property type="molecule type" value="Genomic_DNA"/>
</dbReference>
<evidence type="ECO:0000313" key="4">
    <source>
        <dbReference type="Proteomes" id="UP001596492"/>
    </source>
</evidence>
<comment type="caution">
    <text evidence="3">The sequence shown here is derived from an EMBL/GenBank/DDBJ whole genome shotgun (WGS) entry which is preliminary data.</text>
</comment>
<dbReference type="Pfam" id="PF22725">
    <property type="entry name" value="GFO_IDH_MocA_C3"/>
    <property type="match status" value="1"/>
</dbReference>
<protein>
    <submittedName>
        <fullName evidence="3">Gfo/Idh/MocA family protein</fullName>
    </submittedName>
</protein>
<reference evidence="4" key="1">
    <citation type="journal article" date="2019" name="Int. J. Syst. Evol. Microbiol.">
        <title>The Global Catalogue of Microorganisms (GCM) 10K type strain sequencing project: providing services to taxonomists for standard genome sequencing and annotation.</title>
        <authorList>
            <consortium name="The Broad Institute Genomics Platform"/>
            <consortium name="The Broad Institute Genome Sequencing Center for Infectious Disease"/>
            <person name="Wu L."/>
            <person name="Ma J."/>
        </authorList>
    </citation>
    <scope>NUCLEOTIDE SEQUENCE [LARGE SCALE GENOMIC DNA]</scope>
    <source>
        <strain evidence="4">CCUG 51308</strain>
    </source>
</reference>
<dbReference type="Gene3D" id="3.40.50.720">
    <property type="entry name" value="NAD(P)-binding Rossmann-like Domain"/>
    <property type="match status" value="1"/>
</dbReference>
<dbReference type="SUPFAM" id="SSF51735">
    <property type="entry name" value="NAD(P)-binding Rossmann-fold domains"/>
    <property type="match status" value="1"/>
</dbReference>